<accession>A0A165N3P2</accession>
<evidence type="ECO:0000313" key="2">
    <source>
        <dbReference type="Proteomes" id="UP000077266"/>
    </source>
</evidence>
<organism evidence="1 2">
    <name type="scientific">Exidia glandulosa HHB12029</name>
    <dbReference type="NCBI Taxonomy" id="1314781"/>
    <lineage>
        <taxon>Eukaryota</taxon>
        <taxon>Fungi</taxon>
        <taxon>Dikarya</taxon>
        <taxon>Basidiomycota</taxon>
        <taxon>Agaricomycotina</taxon>
        <taxon>Agaricomycetes</taxon>
        <taxon>Auriculariales</taxon>
        <taxon>Exidiaceae</taxon>
        <taxon>Exidia</taxon>
    </lineage>
</organism>
<reference evidence="1 2" key="1">
    <citation type="journal article" date="2016" name="Mol. Biol. Evol.">
        <title>Comparative Genomics of Early-Diverging Mushroom-Forming Fungi Provides Insights into the Origins of Lignocellulose Decay Capabilities.</title>
        <authorList>
            <person name="Nagy L.G."/>
            <person name="Riley R."/>
            <person name="Tritt A."/>
            <person name="Adam C."/>
            <person name="Daum C."/>
            <person name="Floudas D."/>
            <person name="Sun H."/>
            <person name="Yadav J.S."/>
            <person name="Pangilinan J."/>
            <person name="Larsson K.H."/>
            <person name="Matsuura K."/>
            <person name="Barry K."/>
            <person name="Labutti K."/>
            <person name="Kuo R."/>
            <person name="Ohm R.A."/>
            <person name="Bhattacharya S.S."/>
            <person name="Shirouzu T."/>
            <person name="Yoshinaga Y."/>
            <person name="Martin F.M."/>
            <person name="Grigoriev I.V."/>
            <person name="Hibbett D.S."/>
        </authorList>
    </citation>
    <scope>NUCLEOTIDE SEQUENCE [LARGE SCALE GENOMIC DNA]</scope>
    <source>
        <strain evidence="1 2">HHB12029</strain>
    </source>
</reference>
<dbReference type="OrthoDB" id="421226at2759"/>
<sequence>MSPSQAVHVVDDVLYGVYDHIWIWDLIKLRLVSKRWDVTIREHPHYWKELAVKIRTPGAVEFLLARLAASRHRPIDVRVLVKDDDEKVDVAQLPEHYRVT</sequence>
<dbReference type="InterPro" id="IPR036047">
    <property type="entry name" value="F-box-like_dom_sf"/>
</dbReference>
<dbReference type="AlphaFoldDB" id="A0A165N3P2"/>
<dbReference type="EMBL" id="KV425903">
    <property type="protein sequence ID" value="KZW00161.1"/>
    <property type="molecule type" value="Genomic_DNA"/>
</dbReference>
<keyword evidence="2" id="KW-1185">Reference proteome</keyword>
<gene>
    <name evidence="1" type="ORF">EXIGLDRAFT_762025</name>
</gene>
<evidence type="ECO:0000313" key="1">
    <source>
        <dbReference type="EMBL" id="KZW00161.1"/>
    </source>
</evidence>
<dbReference type="InParanoid" id="A0A165N3P2"/>
<proteinExistence type="predicted"/>
<dbReference type="SUPFAM" id="SSF81383">
    <property type="entry name" value="F-box domain"/>
    <property type="match status" value="1"/>
</dbReference>
<protein>
    <recommendedName>
        <fullName evidence="3">F-box domain-containing protein</fullName>
    </recommendedName>
</protein>
<evidence type="ECO:0008006" key="3">
    <source>
        <dbReference type="Google" id="ProtNLM"/>
    </source>
</evidence>
<name>A0A165N3P2_EXIGL</name>
<dbReference type="Proteomes" id="UP000077266">
    <property type="component" value="Unassembled WGS sequence"/>
</dbReference>